<feature type="domain" description="Peptidase M24" evidence="8">
    <location>
        <begin position="11"/>
        <end position="243"/>
    </location>
</feature>
<evidence type="ECO:0000256" key="1">
    <source>
        <dbReference type="ARBA" id="ARBA00002521"/>
    </source>
</evidence>
<dbReference type="EMBL" id="VUNN01000005">
    <property type="protein sequence ID" value="MSU05995.1"/>
    <property type="molecule type" value="Genomic_DNA"/>
</dbReference>
<evidence type="ECO:0000256" key="2">
    <source>
        <dbReference type="ARBA" id="ARBA00022438"/>
    </source>
</evidence>
<dbReference type="PRINTS" id="PR00599">
    <property type="entry name" value="MAPEPTIDASE"/>
</dbReference>
<accession>A0A7X2PCR5</accession>
<dbReference type="Gene3D" id="3.90.230.10">
    <property type="entry name" value="Creatinase/methionine aminopeptidase superfamily"/>
    <property type="match status" value="1"/>
</dbReference>
<dbReference type="GO" id="GO:0004239">
    <property type="term" value="F:initiator methionyl aminopeptidase activity"/>
    <property type="evidence" value="ECO:0007669"/>
    <property type="project" value="UniProtKB-UniRule"/>
</dbReference>
<feature type="binding site" evidence="6">
    <location>
        <position position="205"/>
    </location>
    <ligand>
        <name>a divalent metal cation</name>
        <dbReference type="ChEBI" id="CHEBI:60240"/>
        <label>2</label>
        <note>catalytic</note>
    </ligand>
</feature>
<dbReference type="PANTHER" id="PTHR43330">
    <property type="entry name" value="METHIONINE AMINOPEPTIDASE"/>
    <property type="match status" value="1"/>
</dbReference>
<keyword evidence="4 6" id="KW-0479">Metal-binding</keyword>
<evidence type="ECO:0000313" key="10">
    <source>
        <dbReference type="Proteomes" id="UP000460549"/>
    </source>
</evidence>
<comment type="cofactor">
    <cofactor evidence="6">
        <name>Co(2+)</name>
        <dbReference type="ChEBI" id="CHEBI:48828"/>
    </cofactor>
    <cofactor evidence="6">
        <name>Zn(2+)</name>
        <dbReference type="ChEBI" id="CHEBI:29105"/>
    </cofactor>
    <cofactor evidence="6">
        <name>Mn(2+)</name>
        <dbReference type="ChEBI" id="CHEBI:29035"/>
    </cofactor>
    <cofactor evidence="6">
        <name>Fe(2+)</name>
        <dbReference type="ChEBI" id="CHEBI:29033"/>
    </cofactor>
    <text evidence="6">Binds 2 divalent metal cations per subunit. Has a high-affinity and a low affinity metal-binding site. The true nature of the physiological cofactor is under debate. The enzyme is active with cobalt, zinc, manganese or divalent iron ions. Most likely, methionine aminopeptidases function as mononuclear Fe(2+)-metalloproteases under physiological conditions, and the catalytically relevant metal-binding site has been assigned to the histidine-containing high-affinity site.</text>
</comment>
<evidence type="ECO:0000259" key="8">
    <source>
        <dbReference type="Pfam" id="PF00557"/>
    </source>
</evidence>
<name>A0A7X2PCR5_9SPIO</name>
<dbReference type="Pfam" id="PF00557">
    <property type="entry name" value="Peptidase_M24"/>
    <property type="match status" value="1"/>
</dbReference>
<comment type="caution">
    <text evidence="9">The sequence shown here is derived from an EMBL/GenBank/DDBJ whole genome shotgun (WGS) entry which is preliminary data.</text>
</comment>
<evidence type="ECO:0000256" key="5">
    <source>
        <dbReference type="ARBA" id="ARBA00022801"/>
    </source>
</evidence>
<feature type="binding site" evidence="6">
    <location>
        <position position="236"/>
    </location>
    <ligand>
        <name>a divalent metal cation</name>
        <dbReference type="ChEBI" id="CHEBI:60240"/>
        <label>2</label>
        <note>catalytic</note>
    </ligand>
</feature>
<dbReference type="GO" id="GO:0046872">
    <property type="term" value="F:metal ion binding"/>
    <property type="evidence" value="ECO:0007669"/>
    <property type="project" value="UniProtKB-UniRule"/>
</dbReference>
<dbReference type="EC" id="3.4.11.18" evidence="6 7"/>
<feature type="binding site" evidence="6">
    <location>
        <position position="95"/>
    </location>
    <ligand>
        <name>a divalent metal cation</name>
        <dbReference type="ChEBI" id="CHEBI:60240"/>
        <label>1</label>
    </ligand>
</feature>
<dbReference type="InterPro" id="IPR000994">
    <property type="entry name" value="Pept_M24"/>
</dbReference>
<keyword evidence="5 6" id="KW-0378">Hydrolase</keyword>
<gene>
    <name evidence="6 9" type="primary">map</name>
    <name evidence="9" type="ORF">FYJ80_04275</name>
</gene>
<dbReference type="GO" id="GO:0005829">
    <property type="term" value="C:cytosol"/>
    <property type="evidence" value="ECO:0007669"/>
    <property type="project" value="TreeGrafter"/>
</dbReference>
<keyword evidence="3 6" id="KW-0645">Protease</keyword>
<evidence type="ECO:0000256" key="7">
    <source>
        <dbReference type="RuleBase" id="RU003653"/>
    </source>
</evidence>
<dbReference type="SUPFAM" id="SSF55920">
    <property type="entry name" value="Creatinase/aminopeptidase"/>
    <property type="match status" value="1"/>
</dbReference>
<dbReference type="InterPro" id="IPR002467">
    <property type="entry name" value="Pept_M24A_MAP1"/>
</dbReference>
<dbReference type="PROSITE" id="PS00680">
    <property type="entry name" value="MAP_1"/>
    <property type="match status" value="1"/>
</dbReference>
<feature type="binding site" evidence="6">
    <location>
        <position position="171"/>
    </location>
    <ligand>
        <name>a divalent metal cation</name>
        <dbReference type="ChEBI" id="CHEBI:60240"/>
        <label>2</label>
        <note>catalytic</note>
    </ligand>
</feature>
<dbReference type="HAMAP" id="MF_01974">
    <property type="entry name" value="MetAP_1"/>
    <property type="match status" value="1"/>
</dbReference>
<dbReference type="AlphaFoldDB" id="A0A7X2PCR5"/>
<dbReference type="GO" id="GO:0070006">
    <property type="term" value="F:metalloaminopeptidase activity"/>
    <property type="evidence" value="ECO:0007669"/>
    <property type="project" value="UniProtKB-UniRule"/>
</dbReference>
<keyword evidence="10" id="KW-1185">Reference proteome</keyword>
<comment type="subunit">
    <text evidence="6">Monomer.</text>
</comment>
<evidence type="ECO:0000313" key="9">
    <source>
        <dbReference type="EMBL" id="MSU05995.1"/>
    </source>
</evidence>
<evidence type="ECO:0000256" key="3">
    <source>
        <dbReference type="ARBA" id="ARBA00022670"/>
    </source>
</evidence>
<reference evidence="9 10" key="1">
    <citation type="submission" date="2019-08" db="EMBL/GenBank/DDBJ databases">
        <title>In-depth cultivation of the pig gut microbiome towards novel bacterial diversity and tailored functional studies.</title>
        <authorList>
            <person name="Wylensek D."/>
            <person name="Hitch T.C.A."/>
            <person name="Clavel T."/>
        </authorList>
    </citation>
    <scope>NUCLEOTIDE SEQUENCE [LARGE SCALE GENOMIC DNA]</scope>
    <source>
        <strain evidence="9 10">NM-380-WT-3C1</strain>
    </source>
</reference>
<dbReference type="InterPro" id="IPR001714">
    <property type="entry name" value="Pept_M24_MAP"/>
</dbReference>
<organism evidence="9 10">
    <name type="scientific">Bullifex porci</name>
    <dbReference type="NCBI Taxonomy" id="2606638"/>
    <lineage>
        <taxon>Bacteria</taxon>
        <taxon>Pseudomonadati</taxon>
        <taxon>Spirochaetota</taxon>
        <taxon>Spirochaetia</taxon>
        <taxon>Spirochaetales</taxon>
        <taxon>Spirochaetaceae</taxon>
        <taxon>Bullifex</taxon>
    </lineage>
</organism>
<feature type="binding site" evidence="6">
    <location>
        <position position="106"/>
    </location>
    <ligand>
        <name>a divalent metal cation</name>
        <dbReference type="ChEBI" id="CHEBI:60240"/>
        <label>2</label>
        <note>catalytic</note>
    </ligand>
</feature>
<dbReference type="PANTHER" id="PTHR43330:SF27">
    <property type="entry name" value="METHIONINE AMINOPEPTIDASE"/>
    <property type="match status" value="1"/>
</dbReference>
<protein>
    <recommendedName>
        <fullName evidence="6 7">Methionine aminopeptidase</fullName>
        <shortName evidence="6">MAP</shortName>
        <shortName evidence="6">MetAP</shortName>
        <ecNumber evidence="6 7">3.4.11.18</ecNumber>
    </recommendedName>
    <alternativeName>
        <fullName evidence="6">Peptidase M</fullName>
    </alternativeName>
</protein>
<feature type="binding site" evidence="6">
    <location>
        <position position="77"/>
    </location>
    <ligand>
        <name>substrate</name>
    </ligand>
</feature>
<dbReference type="NCBIfam" id="TIGR00500">
    <property type="entry name" value="met_pdase_I"/>
    <property type="match status" value="1"/>
</dbReference>
<sequence length="252" mass="27884">MIQLKRPHEIEGIRTSGKVLAECLLRLDEIIKEGVSTWDIDKFCYSFIKEHRGIPSCLGYCGYPNSACVSVNEVVIHGIPSKKKILNNGDIVSVDLCVTLDGYVSDSTRTYEVGNVSPEVHKLNVVTKKCLDLGIEAASKKGARILDVGSAVFKKAFTENGYGVVRDYAGHGVGFDIHEEPEVPNYVDKLLPNPRIKPGMVFAIEPMINMGTWRVKVLKDGWTVVTQDEKPACHWEHTVAMTDNGLEVLTLL</sequence>
<dbReference type="CDD" id="cd01086">
    <property type="entry name" value="MetAP1"/>
    <property type="match status" value="1"/>
</dbReference>
<comment type="catalytic activity">
    <reaction evidence="6 7">
        <text>Release of N-terminal amino acids, preferentially methionine, from peptides and arylamides.</text>
        <dbReference type="EC" id="3.4.11.18"/>
    </reaction>
</comment>
<keyword evidence="2 6" id="KW-0031">Aminopeptidase</keyword>
<dbReference type="Proteomes" id="UP000460549">
    <property type="component" value="Unassembled WGS sequence"/>
</dbReference>
<feature type="binding site" evidence="6">
    <location>
        <position position="236"/>
    </location>
    <ligand>
        <name>a divalent metal cation</name>
        <dbReference type="ChEBI" id="CHEBI:60240"/>
        <label>1</label>
    </ligand>
</feature>
<dbReference type="InterPro" id="IPR036005">
    <property type="entry name" value="Creatinase/aminopeptidase-like"/>
</dbReference>
<comment type="similarity">
    <text evidence="6">Belongs to the peptidase M24A family. Methionine aminopeptidase type 1 subfamily.</text>
</comment>
<dbReference type="RefSeq" id="WP_154424961.1">
    <property type="nucleotide sequence ID" value="NZ_JAQYGB010000018.1"/>
</dbReference>
<evidence type="ECO:0000256" key="6">
    <source>
        <dbReference type="HAMAP-Rule" id="MF_01974"/>
    </source>
</evidence>
<proteinExistence type="inferred from homology"/>
<comment type="function">
    <text evidence="1 6">Removes the N-terminal methionine from nascent proteins. The N-terminal methionine is often cleaved when the second residue in the primary sequence is small and uncharged (Met-Ala-, Cys, Gly, Pro, Ser, Thr, or Val). Requires deformylation of the N(alpha)-formylated initiator methionine before it can be hydrolyzed.</text>
</comment>
<feature type="binding site" evidence="6">
    <location>
        <position position="106"/>
    </location>
    <ligand>
        <name>a divalent metal cation</name>
        <dbReference type="ChEBI" id="CHEBI:60240"/>
        <label>1</label>
    </ligand>
</feature>
<feature type="binding site" evidence="6">
    <location>
        <position position="178"/>
    </location>
    <ligand>
        <name>substrate</name>
    </ligand>
</feature>
<dbReference type="GO" id="GO:0006508">
    <property type="term" value="P:proteolysis"/>
    <property type="evidence" value="ECO:0007669"/>
    <property type="project" value="UniProtKB-KW"/>
</dbReference>
<evidence type="ECO:0000256" key="4">
    <source>
        <dbReference type="ARBA" id="ARBA00022723"/>
    </source>
</evidence>